<keyword evidence="13" id="KW-1185">Reference proteome</keyword>
<evidence type="ECO:0000256" key="2">
    <source>
        <dbReference type="ARBA" id="ARBA00007072"/>
    </source>
</evidence>
<comment type="similarity">
    <text evidence="2 8 10">Belongs to the glycosyl hydrolase 9 (cellulase E) family.</text>
</comment>
<dbReference type="OrthoDB" id="2015928at2759"/>
<dbReference type="STRING" id="3068.D8UIZ7"/>
<evidence type="ECO:0000313" key="13">
    <source>
        <dbReference type="Proteomes" id="UP000001058"/>
    </source>
</evidence>
<evidence type="ECO:0000259" key="11">
    <source>
        <dbReference type="Pfam" id="PF00759"/>
    </source>
</evidence>
<keyword evidence="7 8" id="KW-0624">Polysaccharide degradation</keyword>
<reference evidence="12 13" key="1">
    <citation type="journal article" date="2010" name="Science">
        <title>Genomic analysis of organismal complexity in the multicellular green alga Volvox carteri.</title>
        <authorList>
            <person name="Prochnik S.E."/>
            <person name="Umen J."/>
            <person name="Nedelcu A.M."/>
            <person name="Hallmann A."/>
            <person name="Miller S.M."/>
            <person name="Nishii I."/>
            <person name="Ferris P."/>
            <person name="Kuo A."/>
            <person name="Mitros T."/>
            <person name="Fritz-Laylin L.K."/>
            <person name="Hellsten U."/>
            <person name="Chapman J."/>
            <person name="Simakov O."/>
            <person name="Rensing S.A."/>
            <person name="Terry A."/>
            <person name="Pangilinan J."/>
            <person name="Kapitonov V."/>
            <person name="Jurka J."/>
            <person name="Salamov A."/>
            <person name="Shapiro H."/>
            <person name="Schmutz J."/>
            <person name="Grimwood J."/>
            <person name="Lindquist E."/>
            <person name="Lucas S."/>
            <person name="Grigoriev I.V."/>
            <person name="Schmitt R."/>
            <person name="Kirk D."/>
            <person name="Rokhsar D.S."/>
        </authorList>
    </citation>
    <scope>NUCLEOTIDE SEQUENCE [LARGE SCALE GENOMIC DNA]</scope>
    <source>
        <strain evidence="13">f. Nagariensis / Eve</strain>
    </source>
</reference>
<dbReference type="InterPro" id="IPR001701">
    <property type="entry name" value="Glyco_hydro_9"/>
</dbReference>
<organism evidence="13">
    <name type="scientific">Volvox carteri f. nagariensis</name>
    <dbReference type="NCBI Taxonomy" id="3068"/>
    <lineage>
        <taxon>Eukaryota</taxon>
        <taxon>Viridiplantae</taxon>
        <taxon>Chlorophyta</taxon>
        <taxon>core chlorophytes</taxon>
        <taxon>Chlorophyceae</taxon>
        <taxon>CS clade</taxon>
        <taxon>Chlamydomonadales</taxon>
        <taxon>Volvocaceae</taxon>
        <taxon>Volvox</taxon>
    </lineage>
</organism>
<evidence type="ECO:0000256" key="5">
    <source>
        <dbReference type="ARBA" id="ARBA00023277"/>
    </source>
</evidence>
<evidence type="ECO:0000256" key="1">
    <source>
        <dbReference type="ARBA" id="ARBA00000966"/>
    </source>
</evidence>
<dbReference type="InterPro" id="IPR012341">
    <property type="entry name" value="6hp_glycosidase-like_sf"/>
</dbReference>
<dbReference type="InParanoid" id="D8UIZ7"/>
<dbReference type="PROSITE" id="PS00698">
    <property type="entry name" value="GH9_3"/>
    <property type="match status" value="1"/>
</dbReference>
<dbReference type="PANTHER" id="PTHR22298">
    <property type="entry name" value="ENDO-1,4-BETA-GLUCANASE"/>
    <property type="match status" value="1"/>
</dbReference>
<dbReference type="InterPro" id="IPR008928">
    <property type="entry name" value="6-hairpin_glycosidase_sf"/>
</dbReference>
<dbReference type="EMBL" id="GL378420">
    <property type="protein sequence ID" value="EFJ40287.1"/>
    <property type="molecule type" value="Genomic_DNA"/>
</dbReference>
<dbReference type="EC" id="3.2.1.4" evidence="10"/>
<keyword evidence="3 8" id="KW-0378">Hydrolase</keyword>
<dbReference type="KEGG" id="vcn:VOLCADRAFT_108226"/>
<evidence type="ECO:0000256" key="7">
    <source>
        <dbReference type="ARBA" id="ARBA00023326"/>
    </source>
</evidence>
<comment type="catalytic activity">
    <reaction evidence="1 10">
        <text>Endohydrolysis of (1-&gt;4)-beta-D-glucosidic linkages in cellulose, lichenin and cereal beta-D-glucans.</text>
        <dbReference type="EC" id="3.2.1.4"/>
    </reaction>
</comment>
<evidence type="ECO:0000256" key="9">
    <source>
        <dbReference type="PROSITE-ProRule" id="PRU10060"/>
    </source>
</evidence>
<keyword evidence="6 8" id="KW-0326">Glycosidase</keyword>
<dbReference type="Pfam" id="PF00759">
    <property type="entry name" value="Glyco_hydro_9"/>
    <property type="match status" value="1"/>
</dbReference>
<feature type="active site" evidence="8">
    <location>
        <position position="782"/>
    </location>
</feature>
<dbReference type="SUPFAM" id="SSF48208">
    <property type="entry name" value="Six-hairpin glycosidases"/>
    <property type="match status" value="1"/>
</dbReference>
<evidence type="ECO:0000256" key="3">
    <source>
        <dbReference type="ARBA" id="ARBA00022801"/>
    </source>
</evidence>
<protein>
    <recommendedName>
        <fullName evidence="10">Endoglucanase</fullName>
        <ecNumber evidence="10">3.2.1.4</ecNumber>
    </recommendedName>
</protein>
<feature type="domain" description="Glycoside hydrolase family 9" evidence="11">
    <location>
        <begin position="375"/>
        <end position="849"/>
    </location>
</feature>
<feature type="active site" evidence="9">
    <location>
        <position position="836"/>
    </location>
</feature>
<proteinExistence type="inferred from homology"/>
<dbReference type="FunCoup" id="D8UIZ7">
    <property type="interactions" value="804"/>
</dbReference>
<evidence type="ECO:0000256" key="6">
    <source>
        <dbReference type="ARBA" id="ARBA00023295"/>
    </source>
</evidence>
<dbReference type="InterPro" id="IPR033126">
    <property type="entry name" value="Glyco_hydro_9_Asp/Glu_AS"/>
</dbReference>
<dbReference type="GO" id="GO:0030245">
    <property type="term" value="P:cellulose catabolic process"/>
    <property type="evidence" value="ECO:0007669"/>
    <property type="project" value="UniProtKB-KW"/>
</dbReference>
<name>D8UIZ7_VOLCA</name>
<evidence type="ECO:0000313" key="12">
    <source>
        <dbReference type="EMBL" id="EFJ40287.1"/>
    </source>
</evidence>
<dbReference type="InterPro" id="IPR018221">
    <property type="entry name" value="Glyco_hydro_9_His_AS"/>
</dbReference>
<feature type="active site" evidence="9">
    <location>
        <position position="827"/>
    </location>
</feature>
<dbReference type="RefSeq" id="XP_002958621.1">
    <property type="nucleotide sequence ID" value="XM_002958575.1"/>
</dbReference>
<gene>
    <name evidence="12" type="ORF">VOLCADRAFT_108226</name>
</gene>
<evidence type="ECO:0000256" key="10">
    <source>
        <dbReference type="RuleBase" id="RU361166"/>
    </source>
</evidence>
<dbReference type="Proteomes" id="UP000001058">
    <property type="component" value="Unassembled WGS sequence"/>
</dbReference>
<evidence type="ECO:0000256" key="4">
    <source>
        <dbReference type="ARBA" id="ARBA00023001"/>
    </source>
</evidence>
<dbReference type="eggNOG" id="ENOG502QRF6">
    <property type="taxonomic scope" value="Eukaryota"/>
</dbReference>
<keyword evidence="4 10" id="KW-0136">Cellulose degradation</keyword>
<dbReference type="PROSITE" id="PS00592">
    <property type="entry name" value="GH9_2"/>
    <property type="match status" value="1"/>
</dbReference>
<evidence type="ECO:0000256" key="8">
    <source>
        <dbReference type="PROSITE-ProRule" id="PRU10059"/>
    </source>
</evidence>
<dbReference type="AlphaFoldDB" id="D8UIZ7"/>
<accession>D8UIZ7</accession>
<dbReference type="Gene3D" id="1.50.10.10">
    <property type="match status" value="1"/>
</dbReference>
<sequence>MALTIDRPVPCLACRRHHPLTTCCCSHLSILVHIPPVARVSCALGCCRTRWITSSTAEGSPEAVFNAALDKAGLMAKPLRVPASALVTNQPFTTRSLTRKASIAESVLCPGLRGPELAALYGSDLQGVMQRSDVECATAHDRDIVDWLPELEEDKLEGFLDTAPPAYYGESDCIRSTLCAVVVQPGGGPCAACRELGVDKKHKLLRKAQRAQQRILLLEQGLPALLPTSLLSTLGRAELLLRLQAALQHAQVLLQDLDTARRSVAANAERTRPALVDELEEAFRSGRLEHGSVFASLMRGAVRGDSRRGRQLDHIERAFYLLLLQMGGPIVVKFVAANFNGPHLRTIQRSRASQAYFRVGPAHDDANIKGVLGVLTEFYEAQMSGDVPTWSRASQAAGGWRNKSHLLDGTGPNGIGVDLSGGWYDAGDHLKLHLPLGVSASLLSYGVLTWEAAYRAAGQWDIAVRNLDWVASYYLKCHYQASDTPSANAFVAQVGDVDTDHNTWWGRPEQQAQGGSQGSPGWRPVHVITAAGGRGADIVGEAVATLAGVSLLLKRPGAYSNPTRAATLLSRAKQLFEFAKTIKNTWGPTSGSNAYPSSSYNDDLAWAAAWLCRADVDGGAMSLTASAACNAAPSLWDATKYANLDLSWDNVAAAAALLLRDTGAGGATYVASYDDFVNRLLTRWTGSGACSTGATPCMTPGGLAWYSDWGSARYAANVALVALAAARSDGGGGAALTSAARASRICWAKNQVSYMLGTNPQSQSFVVGYKPTTSHKAPEKPHHRSSSCNPSYAITCDWTALDAAGPNPSVLAGALVGGPGRDDSYVDNRRDYMKNEVALDFNAGFTAALASPPPAPLASCSPTDYACQQCSQSTYTAPDACRSCVGAMRSIGQDPYRCFSCSNGVTDPTIQGICFTECVPPTALKGIDWSCNSYCADPNFVGTDAAKSRECVSCLTGVSNAWDCYNCMAVTASLSDSAAARATCFKCVTTTTLGGWSCGDCASRATPAERDSCIKSRGG</sequence>
<dbReference type="GeneID" id="9628100"/>
<keyword evidence="5 8" id="KW-0119">Carbohydrate metabolism</keyword>
<dbReference type="GO" id="GO:0008810">
    <property type="term" value="F:cellulase activity"/>
    <property type="evidence" value="ECO:0007669"/>
    <property type="project" value="UniProtKB-EC"/>
</dbReference>